<evidence type="ECO:0000256" key="5">
    <source>
        <dbReference type="ARBA" id="ARBA00022692"/>
    </source>
</evidence>
<comment type="caution">
    <text evidence="9">The sequence shown here is derived from an EMBL/GenBank/DDBJ whole genome shotgun (WGS) entry which is preliminary data.</text>
</comment>
<evidence type="ECO:0000256" key="7">
    <source>
        <dbReference type="ARBA" id="ARBA00023136"/>
    </source>
</evidence>
<name>A0ABU5F294_9BACT</name>
<feature type="transmembrane region" description="Helical" evidence="8">
    <location>
        <begin position="250"/>
        <end position="271"/>
    </location>
</feature>
<evidence type="ECO:0000256" key="3">
    <source>
        <dbReference type="ARBA" id="ARBA00022448"/>
    </source>
</evidence>
<evidence type="ECO:0000256" key="2">
    <source>
        <dbReference type="ARBA" id="ARBA00009773"/>
    </source>
</evidence>
<feature type="transmembrane region" description="Helical" evidence="8">
    <location>
        <begin position="74"/>
        <end position="101"/>
    </location>
</feature>
<dbReference type="EMBL" id="JAXBLV010000195">
    <property type="protein sequence ID" value="MDY3561526.1"/>
    <property type="molecule type" value="Genomic_DNA"/>
</dbReference>
<dbReference type="InterPro" id="IPR002549">
    <property type="entry name" value="AI-2E-like"/>
</dbReference>
<evidence type="ECO:0000256" key="8">
    <source>
        <dbReference type="SAM" id="Phobius"/>
    </source>
</evidence>
<feature type="transmembrane region" description="Helical" evidence="8">
    <location>
        <begin position="220"/>
        <end position="244"/>
    </location>
</feature>
<comment type="subcellular location">
    <subcellularLocation>
        <location evidence="1">Cell membrane</location>
        <topology evidence="1">Multi-pass membrane protein</topology>
    </subcellularLocation>
</comment>
<evidence type="ECO:0000313" key="9">
    <source>
        <dbReference type="EMBL" id="MDY3561526.1"/>
    </source>
</evidence>
<organism evidence="9 10">
    <name type="scientific">Gemmata algarum</name>
    <dbReference type="NCBI Taxonomy" id="2975278"/>
    <lineage>
        <taxon>Bacteria</taxon>
        <taxon>Pseudomonadati</taxon>
        <taxon>Planctomycetota</taxon>
        <taxon>Planctomycetia</taxon>
        <taxon>Gemmatales</taxon>
        <taxon>Gemmataceae</taxon>
        <taxon>Gemmata</taxon>
    </lineage>
</organism>
<protein>
    <submittedName>
        <fullName evidence="9">AI-2E family transporter</fullName>
    </submittedName>
</protein>
<feature type="transmembrane region" description="Helical" evidence="8">
    <location>
        <begin position="278"/>
        <end position="295"/>
    </location>
</feature>
<keyword evidence="4" id="KW-1003">Cell membrane</keyword>
<sequence length="357" mass="38397">MSAHDPHHDTAQFPRWRAPDTLRTVAFVLMGTAAGWYLMLQLASVLRPLLVAVLLAYVLMPYHSRLRKQVGTPASIAILAGGTAGALVGLAFITSASVLALRDDVPQLTQRADDLLTALERGVSAYAPWVSRNDTRPMRVQATEQIGLVVRLIFGVAATAMIEAGVVGLYLLFLLLEGTQLPARVRRAYPKERAEQILQVAGEVNAAVISYLKAKVKSSFFLAAPVGAVLWATGVNFSLLWAVLTFLCNFIPYIGTVIAYALPVGFAFLWFGPSWEPFAAAALLLVWHGASASVIEPMILGNAVGISPLVILGSLAFWGLLWGVPGMFLAVPLTAVLTIVMEHFEQTRALAKLLKGG</sequence>
<keyword evidence="5 8" id="KW-0812">Transmembrane</keyword>
<dbReference type="PANTHER" id="PTHR21716:SF53">
    <property type="entry name" value="PERMEASE PERM-RELATED"/>
    <property type="match status" value="1"/>
</dbReference>
<gene>
    <name evidence="9" type="ORF">R5W23_002804</name>
</gene>
<accession>A0ABU5F294</accession>
<keyword evidence="10" id="KW-1185">Reference proteome</keyword>
<feature type="transmembrane region" description="Helical" evidence="8">
    <location>
        <begin position="45"/>
        <end position="62"/>
    </location>
</feature>
<keyword evidence="7 8" id="KW-0472">Membrane</keyword>
<evidence type="ECO:0000256" key="4">
    <source>
        <dbReference type="ARBA" id="ARBA00022475"/>
    </source>
</evidence>
<keyword evidence="6 8" id="KW-1133">Transmembrane helix</keyword>
<comment type="similarity">
    <text evidence="2">Belongs to the autoinducer-2 exporter (AI-2E) (TC 2.A.86) family.</text>
</comment>
<dbReference type="Proteomes" id="UP001272242">
    <property type="component" value="Unassembled WGS sequence"/>
</dbReference>
<evidence type="ECO:0000313" key="10">
    <source>
        <dbReference type="Proteomes" id="UP001272242"/>
    </source>
</evidence>
<dbReference type="Pfam" id="PF01594">
    <property type="entry name" value="AI-2E_transport"/>
    <property type="match status" value="1"/>
</dbReference>
<evidence type="ECO:0000256" key="6">
    <source>
        <dbReference type="ARBA" id="ARBA00022989"/>
    </source>
</evidence>
<reference evidence="10" key="1">
    <citation type="journal article" date="2023" name="Mar. Drugs">
        <title>Gemmata algarum, a Novel Planctomycete Isolated from an Algal Mat, Displays Antimicrobial Activity.</title>
        <authorList>
            <person name="Kumar G."/>
            <person name="Kallscheuer N."/>
            <person name="Kashif M."/>
            <person name="Ahamad S."/>
            <person name="Jagadeeshwari U."/>
            <person name="Pannikurungottu S."/>
            <person name="Haufschild T."/>
            <person name="Kabuu M."/>
            <person name="Sasikala C."/>
            <person name="Jogler C."/>
            <person name="Ramana C."/>
        </authorList>
    </citation>
    <scope>NUCLEOTIDE SEQUENCE [LARGE SCALE GENOMIC DNA]</scope>
    <source>
        <strain evidence="10">JC673</strain>
    </source>
</reference>
<feature type="transmembrane region" description="Helical" evidence="8">
    <location>
        <begin position="148"/>
        <end position="176"/>
    </location>
</feature>
<dbReference type="RefSeq" id="WP_320687926.1">
    <property type="nucleotide sequence ID" value="NZ_JAXBLV010000195.1"/>
</dbReference>
<keyword evidence="3" id="KW-0813">Transport</keyword>
<dbReference type="PANTHER" id="PTHR21716">
    <property type="entry name" value="TRANSMEMBRANE PROTEIN"/>
    <property type="match status" value="1"/>
</dbReference>
<proteinExistence type="inferred from homology"/>
<feature type="transmembrane region" description="Helical" evidence="8">
    <location>
        <begin position="315"/>
        <end position="340"/>
    </location>
</feature>
<evidence type="ECO:0000256" key="1">
    <source>
        <dbReference type="ARBA" id="ARBA00004651"/>
    </source>
</evidence>